<reference evidence="1" key="2">
    <citation type="journal article" date="2022" name="New Phytol.">
        <title>Evolutionary transition to the ectomycorrhizal habit in the genomes of a hyperdiverse lineage of mushroom-forming fungi.</title>
        <authorList>
            <person name="Looney B."/>
            <person name="Miyauchi S."/>
            <person name="Morin E."/>
            <person name="Drula E."/>
            <person name="Courty P.E."/>
            <person name="Kohler A."/>
            <person name="Kuo A."/>
            <person name="LaButti K."/>
            <person name="Pangilinan J."/>
            <person name="Lipzen A."/>
            <person name="Riley R."/>
            <person name="Andreopoulos W."/>
            <person name="He G."/>
            <person name="Johnson J."/>
            <person name="Nolan M."/>
            <person name="Tritt A."/>
            <person name="Barry K.W."/>
            <person name="Grigoriev I.V."/>
            <person name="Nagy L.G."/>
            <person name="Hibbett D."/>
            <person name="Henrissat B."/>
            <person name="Matheny P.B."/>
            <person name="Labbe J."/>
            <person name="Martin F.M."/>
        </authorList>
    </citation>
    <scope>NUCLEOTIDE SEQUENCE</scope>
    <source>
        <strain evidence="1">HHB10654</strain>
    </source>
</reference>
<name>A0ACB8SGP9_9AGAM</name>
<keyword evidence="2" id="KW-1185">Reference proteome</keyword>
<reference evidence="1" key="1">
    <citation type="submission" date="2021-03" db="EMBL/GenBank/DDBJ databases">
        <authorList>
            <consortium name="DOE Joint Genome Institute"/>
            <person name="Ahrendt S."/>
            <person name="Looney B.P."/>
            <person name="Miyauchi S."/>
            <person name="Morin E."/>
            <person name="Drula E."/>
            <person name="Courty P.E."/>
            <person name="Chicoki N."/>
            <person name="Fauchery L."/>
            <person name="Kohler A."/>
            <person name="Kuo A."/>
            <person name="Labutti K."/>
            <person name="Pangilinan J."/>
            <person name="Lipzen A."/>
            <person name="Riley R."/>
            <person name="Andreopoulos W."/>
            <person name="He G."/>
            <person name="Johnson J."/>
            <person name="Barry K.W."/>
            <person name="Grigoriev I.V."/>
            <person name="Nagy L."/>
            <person name="Hibbett D."/>
            <person name="Henrissat B."/>
            <person name="Matheny P.B."/>
            <person name="Labbe J."/>
            <person name="Martin F."/>
        </authorList>
    </citation>
    <scope>NUCLEOTIDE SEQUENCE</scope>
    <source>
        <strain evidence="1">HHB10654</strain>
    </source>
</reference>
<feature type="non-terminal residue" evidence="1">
    <location>
        <position position="98"/>
    </location>
</feature>
<organism evidence="1 2">
    <name type="scientific">Artomyces pyxidatus</name>
    <dbReference type="NCBI Taxonomy" id="48021"/>
    <lineage>
        <taxon>Eukaryota</taxon>
        <taxon>Fungi</taxon>
        <taxon>Dikarya</taxon>
        <taxon>Basidiomycota</taxon>
        <taxon>Agaricomycotina</taxon>
        <taxon>Agaricomycetes</taxon>
        <taxon>Russulales</taxon>
        <taxon>Auriscalpiaceae</taxon>
        <taxon>Artomyces</taxon>
    </lineage>
</organism>
<feature type="non-terminal residue" evidence="1">
    <location>
        <position position="1"/>
    </location>
</feature>
<gene>
    <name evidence="1" type="ORF">BV25DRAFT_1773514</name>
</gene>
<evidence type="ECO:0000313" key="1">
    <source>
        <dbReference type="EMBL" id="KAI0055058.1"/>
    </source>
</evidence>
<evidence type="ECO:0000313" key="2">
    <source>
        <dbReference type="Proteomes" id="UP000814140"/>
    </source>
</evidence>
<protein>
    <submittedName>
        <fullName evidence="1">Uncharacterized protein</fullName>
    </submittedName>
</protein>
<proteinExistence type="predicted"/>
<comment type="caution">
    <text evidence="1">The sequence shown here is derived from an EMBL/GenBank/DDBJ whole genome shotgun (WGS) entry which is preliminary data.</text>
</comment>
<dbReference type="EMBL" id="MU277315">
    <property type="protein sequence ID" value="KAI0055058.1"/>
    <property type="molecule type" value="Genomic_DNA"/>
</dbReference>
<accession>A0ACB8SGP9</accession>
<dbReference type="Proteomes" id="UP000814140">
    <property type="component" value="Unassembled WGS sequence"/>
</dbReference>
<sequence length="98" mass="11207">DDESLDYQHYQDAGQVIRMEPHLHQRYKEHFSKLQPQEDVDMEDDSSTISDASTAPSSSPSNPFYPFASEMDWMVAKWVVQDGVGHNSFDRFLSIPGV</sequence>